<feature type="chain" id="PRO_5015855954" description="DUF2125 domain-containing protein" evidence="1">
    <location>
        <begin position="23"/>
        <end position="483"/>
    </location>
</feature>
<dbReference type="AlphaFoldDB" id="A0A2W2CE50"/>
<evidence type="ECO:0008006" key="4">
    <source>
        <dbReference type="Google" id="ProtNLM"/>
    </source>
</evidence>
<protein>
    <recommendedName>
        <fullName evidence="4">DUF2125 domain-containing protein</fullName>
    </recommendedName>
</protein>
<keyword evidence="1" id="KW-0732">Signal</keyword>
<dbReference type="Proteomes" id="UP000248795">
    <property type="component" value="Unassembled WGS sequence"/>
</dbReference>
<reference evidence="3" key="1">
    <citation type="submission" date="2018-06" db="EMBL/GenBank/DDBJ databases">
        <title>Aestuariibacter litoralis strain KCTC 52945T.</title>
        <authorList>
            <person name="Li X."/>
            <person name="Salam N."/>
            <person name="Li J.-L."/>
            <person name="Chen Y.-M."/>
            <person name="Yang Z.-W."/>
            <person name="Zhang L.-Y."/>
            <person name="Han M.-X."/>
            <person name="Xiao M."/>
            <person name="Li W.-J."/>
        </authorList>
    </citation>
    <scope>NUCLEOTIDE SEQUENCE [LARGE SCALE GENOMIC DNA]</scope>
    <source>
        <strain evidence="3">KCTC 52945</strain>
    </source>
</reference>
<evidence type="ECO:0000313" key="2">
    <source>
        <dbReference type="EMBL" id="PZF78533.1"/>
    </source>
</evidence>
<comment type="caution">
    <text evidence="2">The sequence shown here is derived from an EMBL/GenBank/DDBJ whole genome shotgun (WGS) entry which is preliminary data.</text>
</comment>
<keyword evidence="3" id="KW-1185">Reference proteome</keyword>
<evidence type="ECO:0000313" key="3">
    <source>
        <dbReference type="Proteomes" id="UP000248795"/>
    </source>
</evidence>
<evidence type="ECO:0000256" key="1">
    <source>
        <dbReference type="SAM" id="SignalP"/>
    </source>
</evidence>
<sequence>MKPVNALLTLGFLLGASSPALAAATPEGAQRLTTLFQSYLGQTPGVVSVAPQGDSYAAKLDLMPLFAKVKDPTVSLSLSPLEWTLTDQGGGKWKVDQSQPLSFSFGIKGQGETQGTIASVVSTGIFDEALGGLATSTAELKTIAANQTVTEGGTTTRVTYAIDAVSMQSSMQGSPDSADATTMHSFTGLKETISIPAAGDGSTPAMDIVVTSPGGKQDGTVKGLKLKEVSDLVTWLVAHQDPKEIVAEQAMLKDKLRAALPLFTSITGTSTIDNLAVATPLGQFAVQQFGFGADINGVVADGKLRETFSFSGLQLPAGLVPQWAAGLVPEKLNIDVGVSGFDLAAPAALMLDKLDLTQPEPLPKDIDGPMMQALMPKGSVTITLGPSQILARLFDLTAQGSMTAGPVAMPSGEALVKMKGLDETMKALESSPPDVQQMSAALLLVKGLGKAEADGSLSWQITGTDTGAIMVNGADITKMLGGQ</sequence>
<feature type="signal peptide" evidence="1">
    <location>
        <begin position="1"/>
        <end position="22"/>
    </location>
</feature>
<organism evidence="2 3">
    <name type="scientific">Aestuariivirga litoralis</name>
    <dbReference type="NCBI Taxonomy" id="2650924"/>
    <lineage>
        <taxon>Bacteria</taxon>
        <taxon>Pseudomonadati</taxon>
        <taxon>Pseudomonadota</taxon>
        <taxon>Alphaproteobacteria</taxon>
        <taxon>Hyphomicrobiales</taxon>
        <taxon>Aestuariivirgaceae</taxon>
        <taxon>Aestuariivirga</taxon>
    </lineage>
</organism>
<accession>A0A2W2CE50</accession>
<dbReference type="RefSeq" id="WP_111195861.1">
    <property type="nucleotide sequence ID" value="NZ_QKVK01000001.1"/>
</dbReference>
<gene>
    <name evidence="2" type="ORF">DK847_01615</name>
</gene>
<dbReference type="EMBL" id="QKVK01000001">
    <property type="protein sequence ID" value="PZF78533.1"/>
    <property type="molecule type" value="Genomic_DNA"/>
</dbReference>
<name>A0A2W2CE50_9HYPH</name>
<proteinExistence type="predicted"/>